<dbReference type="InterPro" id="IPR011051">
    <property type="entry name" value="RmlC_Cupin_sf"/>
</dbReference>
<feature type="domain" description="Pirin C-terminal" evidence="5">
    <location>
        <begin position="312"/>
        <end position="422"/>
    </location>
</feature>
<dbReference type="InterPro" id="IPR008778">
    <property type="entry name" value="Pirin_C_dom"/>
</dbReference>
<feature type="signal peptide" evidence="3">
    <location>
        <begin position="1"/>
        <end position="24"/>
    </location>
</feature>
<evidence type="ECO:0000259" key="5">
    <source>
        <dbReference type="Pfam" id="PF05726"/>
    </source>
</evidence>
<accession>A0A6U6FES0</accession>
<evidence type="ECO:0000259" key="4">
    <source>
        <dbReference type="Pfam" id="PF02678"/>
    </source>
</evidence>
<dbReference type="AlphaFoldDB" id="A0A6U6FES0"/>
<dbReference type="InterPro" id="IPR014710">
    <property type="entry name" value="RmlC-like_jellyroll"/>
</dbReference>
<reference evidence="6" key="1">
    <citation type="submission" date="2021-01" db="EMBL/GenBank/DDBJ databases">
        <authorList>
            <person name="Corre E."/>
            <person name="Pelletier E."/>
            <person name="Niang G."/>
            <person name="Scheremetjew M."/>
            <person name="Finn R."/>
            <person name="Kale V."/>
            <person name="Holt S."/>
            <person name="Cochrane G."/>
            <person name="Meng A."/>
            <person name="Brown T."/>
            <person name="Cohen L."/>
        </authorList>
    </citation>
    <scope>NUCLEOTIDE SEQUENCE</scope>
    <source>
        <strain evidence="6">Isolate 1302-5</strain>
    </source>
</reference>
<keyword evidence="3" id="KW-0732">Signal</keyword>
<comment type="similarity">
    <text evidence="1 2">Belongs to the pirin family.</text>
</comment>
<dbReference type="InterPro" id="IPR012093">
    <property type="entry name" value="Pirin"/>
</dbReference>
<evidence type="ECO:0000256" key="2">
    <source>
        <dbReference type="RuleBase" id="RU003457"/>
    </source>
</evidence>
<evidence type="ECO:0008006" key="8">
    <source>
        <dbReference type="Google" id="ProtNLM"/>
    </source>
</evidence>
<dbReference type="PANTHER" id="PTHR13903:SF8">
    <property type="entry name" value="PIRIN"/>
    <property type="match status" value="1"/>
</dbReference>
<dbReference type="EMBL" id="HBKQ01027383">
    <property type="protein sequence ID" value="CAE2245532.1"/>
    <property type="molecule type" value="Transcribed_RNA"/>
</dbReference>
<proteinExistence type="inferred from homology"/>
<feature type="chain" id="PRO_5036192381" description="Pirin N-terminal domain-containing protein" evidence="3">
    <location>
        <begin position="25"/>
        <end position="445"/>
    </location>
</feature>
<evidence type="ECO:0000313" key="7">
    <source>
        <dbReference type="EMBL" id="CAE2245532.1"/>
    </source>
</evidence>
<name>A0A6U6FES0_9STRA</name>
<dbReference type="Gene3D" id="2.60.120.10">
    <property type="entry name" value="Jelly Rolls"/>
    <property type="match status" value="2"/>
</dbReference>
<dbReference type="CDD" id="cd02247">
    <property type="entry name" value="cupin_pirin_C"/>
    <property type="match status" value="1"/>
</dbReference>
<dbReference type="SUPFAM" id="SSF51182">
    <property type="entry name" value="RmlC-like cupins"/>
    <property type="match status" value="1"/>
</dbReference>
<dbReference type="EMBL" id="HBKQ01027382">
    <property type="protein sequence ID" value="CAE2245531.1"/>
    <property type="molecule type" value="Transcribed_RNA"/>
</dbReference>
<protein>
    <recommendedName>
        <fullName evidence="8">Pirin N-terminal domain-containing protein</fullName>
    </recommendedName>
</protein>
<dbReference type="Pfam" id="PF02678">
    <property type="entry name" value="Pirin"/>
    <property type="match status" value="1"/>
</dbReference>
<gene>
    <name evidence="6" type="ORF">OAUR00152_LOCUS18534</name>
    <name evidence="7" type="ORF">OAUR00152_LOCUS18535</name>
</gene>
<sequence>MDSRNSAVWRRPRMSALFIQLVLAVQRSPWIHALSTMTKMAWRPLPHLPQIERRGVLSGGASLATAVATGVVQPHDAFAADETYGSTPAVSEGRKALRSVSSVDSHPVIPVWPSWAGGRVVPVSLGSAFEEPYLLLAHHKHWFDPRDPLRGPFKEVGKALGLPYVDVEGFSMHPHRGFDVLTYVLDGSDGFRHRDSLGGSRTYRGGAAQWMRTGSGVVHEEFWETRQDRRTDVELFQIWINLPASMKFDKPVVNYVGIGTDNPWLEGGGDSGDLQLDQAQPAGSFSVRDVGSTLNLAAKQAGAGVRPPVEILHARIGPGGKWKIKSPQKHSALLYVREGVASIQSELQQPSTVRALQTATFAPDGDSIVVCNSQNGGGANTLDVLLLMAEPLCEPVALGGPIVMNTEAELNDAYQQLRDGSFLDRDYAIRQQAKTSRRYSSKNAY</sequence>
<dbReference type="PANTHER" id="PTHR13903">
    <property type="entry name" value="PIRIN-RELATED"/>
    <property type="match status" value="1"/>
</dbReference>
<dbReference type="Pfam" id="PF05726">
    <property type="entry name" value="Pirin_C"/>
    <property type="match status" value="1"/>
</dbReference>
<dbReference type="InterPro" id="IPR003829">
    <property type="entry name" value="Pirin_N_dom"/>
</dbReference>
<feature type="domain" description="Pirin N-terminal" evidence="4">
    <location>
        <begin position="168"/>
        <end position="240"/>
    </location>
</feature>
<evidence type="ECO:0000256" key="1">
    <source>
        <dbReference type="ARBA" id="ARBA00008416"/>
    </source>
</evidence>
<evidence type="ECO:0000313" key="6">
    <source>
        <dbReference type="EMBL" id="CAE2245531.1"/>
    </source>
</evidence>
<evidence type="ECO:0000256" key="3">
    <source>
        <dbReference type="SAM" id="SignalP"/>
    </source>
</evidence>
<organism evidence="6">
    <name type="scientific">Odontella aurita</name>
    <dbReference type="NCBI Taxonomy" id="265563"/>
    <lineage>
        <taxon>Eukaryota</taxon>
        <taxon>Sar</taxon>
        <taxon>Stramenopiles</taxon>
        <taxon>Ochrophyta</taxon>
        <taxon>Bacillariophyta</taxon>
        <taxon>Mediophyceae</taxon>
        <taxon>Biddulphiophycidae</taxon>
        <taxon>Eupodiscales</taxon>
        <taxon>Odontellaceae</taxon>
        <taxon>Odontella</taxon>
    </lineage>
</organism>